<proteinExistence type="predicted"/>
<dbReference type="PROSITE" id="PS51257">
    <property type="entry name" value="PROKAR_LIPOPROTEIN"/>
    <property type="match status" value="1"/>
</dbReference>
<keyword evidence="4" id="KW-1185">Reference proteome</keyword>
<feature type="compositionally biased region" description="Polar residues" evidence="1">
    <location>
        <begin position="52"/>
        <end position="70"/>
    </location>
</feature>
<comment type="caution">
    <text evidence="3">The sequence shown here is derived from an EMBL/GenBank/DDBJ whole genome shotgun (WGS) entry which is preliminary data.</text>
</comment>
<organism evidence="3 4">
    <name type="scientific">Marihabitans asiaticum</name>
    <dbReference type="NCBI Taxonomy" id="415218"/>
    <lineage>
        <taxon>Bacteria</taxon>
        <taxon>Bacillati</taxon>
        <taxon>Actinomycetota</taxon>
        <taxon>Actinomycetes</taxon>
        <taxon>Micrococcales</taxon>
        <taxon>Intrasporangiaceae</taxon>
        <taxon>Marihabitans</taxon>
    </lineage>
</organism>
<protein>
    <recommendedName>
        <fullName evidence="5">Lipoprotein</fullName>
    </recommendedName>
</protein>
<evidence type="ECO:0008006" key="5">
    <source>
        <dbReference type="Google" id="ProtNLM"/>
    </source>
</evidence>
<evidence type="ECO:0000256" key="2">
    <source>
        <dbReference type="SAM" id="SignalP"/>
    </source>
</evidence>
<dbReference type="Proteomes" id="UP000315628">
    <property type="component" value="Unassembled WGS sequence"/>
</dbReference>
<name>A0A560W5Y5_9MICO</name>
<evidence type="ECO:0000313" key="3">
    <source>
        <dbReference type="EMBL" id="TWD13039.1"/>
    </source>
</evidence>
<accession>A0A560W5Y5</accession>
<reference evidence="3 4" key="1">
    <citation type="submission" date="2019-06" db="EMBL/GenBank/DDBJ databases">
        <title>Sequencing the genomes of 1000 actinobacteria strains.</title>
        <authorList>
            <person name="Klenk H.-P."/>
        </authorList>
    </citation>
    <scope>NUCLEOTIDE SEQUENCE [LARGE SCALE GENOMIC DNA]</scope>
    <source>
        <strain evidence="3 4">DSM 18935</strain>
    </source>
</reference>
<gene>
    <name evidence="3" type="ORF">FB557_2806</name>
</gene>
<dbReference type="AlphaFoldDB" id="A0A560W5Y5"/>
<keyword evidence="2" id="KW-0732">Signal</keyword>
<evidence type="ECO:0000313" key="4">
    <source>
        <dbReference type="Proteomes" id="UP000315628"/>
    </source>
</evidence>
<evidence type="ECO:0000256" key="1">
    <source>
        <dbReference type="SAM" id="MobiDB-lite"/>
    </source>
</evidence>
<feature type="compositionally biased region" description="Low complexity" evidence="1">
    <location>
        <begin position="21"/>
        <end position="51"/>
    </location>
</feature>
<feature type="region of interest" description="Disordered" evidence="1">
    <location>
        <begin position="21"/>
        <end position="75"/>
    </location>
</feature>
<sequence>MNRAGRGSLTCAALVAVLTACSSGGEDPPPTSSTSSGSSTSTQATSTPSGPNDAQMTETTPPVASPTWDQQARREAITAAEEVLTAFARPDISQGEWWRDLGPMMTPSARQVYNSVDVAAVPVREVKGKGRIADDSSPYLATVEISTDRGKYTVLMARTGQGAPWLAERIEPERGS</sequence>
<feature type="chain" id="PRO_5021940090" description="Lipoprotein" evidence="2">
    <location>
        <begin position="23"/>
        <end position="176"/>
    </location>
</feature>
<dbReference type="EMBL" id="VIUW01000006">
    <property type="protein sequence ID" value="TWD13039.1"/>
    <property type="molecule type" value="Genomic_DNA"/>
</dbReference>
<feature type="signal peptide" evidence="2">
    <location>
        <begin position="1"/>
        <end position="22"/>
    </location>
</feature>